<sequence>MENTVPLENNPKINSEILNKINVNKIYYHKMNHPDEQMKKDTCKYLFSIEENHKFLEHENVFKKKRELQKIVHQQIRKYTREKNIYVVYMIYNCLFERIEVKNIKVKNIEVKNIKVKNIKVKNIEVKNIKVKNIKVKNIEVKNIKTKNADYKYNNQISKVDIICPYKKRRRSSYYIYCRTKKYSFPRIVNVFSSVVRMCQKKEENHIHSKKKNKYKYIHAVNLKHFINHKVVKNHQNDIPKNMNVLLFDEEHSNTLKKDFEIISKRDKKYIHQIAYHESTKPDYINMNELPINYDIQNKMIIKNVTGEFTLEEHEKKKCDSCYYCFSNECNLTYCKYRHHDEHDDYINDMYKNKINRFNSSESFFNRTNNYSVTKTSGKAYEEAFPKNEEHNKNVFMSNNWDKIYNNNNNNNNNINTNKKKKIKKIKKNTNNNEEGDDVESICTNHNVLNNIPYSIDKHHINTSLNINKNDDLQENILIQNQNYFPKMFQYEINESERYLTFQTSRSISPEQVEDQQNDIIDKIKYSSIEKKNTKNDPLLLYLQTNFMKKEEENLLTNEENNTKENICDEDNKNKKRNDNKNLEGNMNNQTDKQMDNQKSDHITGQMQDIIEEDHKKSIMIHENVTKKINDFPNNKSCEENNSPKHITNVKKSILIKNTKKRDGQVFYHKHIYEKNKGHLYNLRNEKINDTPIIEKNKNKKIDSDNESLILIKHNKGSCNPCANYFFHFSGCSKGNQCTKCHHDYHKNHEDPLHPSQLLHKKNICVPCENYFKKQCKRSMPVCIYCHDDSHKKEYTAAGKINELTNDKNQILYVKTHLYINQQEHVREIYSIILSPFKFFTLQK</sequence>
<evidence type="ECO:0000256" key="1">
    <source>
        <dbReference type="SAM" id="MobiDB-lite"/>
    </source>
</evidence>
<reference evidence="2 3" key="1">
    <citation type="submission" date="2013-02" db="EMBL/GenBank/DDBJ databases">
        <title>The Genome Annotation of Plasmodium falciparum CAMP/Malaysia.</title>
        <authorList>
            <consortium name="The Broad Institute Genome Sequencing Platform"/>
            <consortium name="The Broad Institute Genome Sequencing Center for Infectious Disease"/>
            <person name="Neafsey D."/>
            <person name="Hoffman S."/>
            <person name="Volkman S."/>
            <person name="Rosenthal P."/>
            <person name="Walker B."/>
            <person name="Young S.K."/>
            <person name="Zeng Q."/>
            <person name="Gargeya S."/>
            <person name="Fitzgerald M."/>
            <person name="Haas B."/>
            <person name="Abouelleil A."/>
            <person name="Allen A.W."/>
            <person name="Alvarado L."/>
            <person name="Arachchi H.M."/>
            <person name="Berlin A.M."/>
            <person name="Chapman S.B."/>
            <person name="Gainer-Dewar J."/>
            <person name="Goldberg J."/>
            <person name="Griggs A."/>
            <person name="Gujja S."/>
            <person name="Hansen M."/>
            <person name="Howarth C."/>
            <person name="Imamovic A."/>
            <person name="Ireland A."/>
            <person name="Larimer J."/>
            <person name="McCowan C."/>
            <person name="Murphy C."/>
            <person name="Pearson M."/>
            <person name="Poon T.W."/>
            <person name="Priest M."/>
            <person name="Roberts A."/>
            <person name="Saif S."/>
            <person name="Shea T."/>
            <person name="Sisk P."/>
            <person name="Sykes S."/>
            <person name="Wortman J."/>
            <person name="Nusbaum C."/>
            <person name="Birren B."/>
        </authorList>
    </citation>
    <scope>NUCLEOTIDE SEQUENCE [LARGE SCALE GENOMIC DNA]</scope>
    <source>
        <strain evidence="2 3">CAMP/Malaysia</strain>
    </source>
</reference>
<feature type="compositionally biased region" description="Polar residues" evidence="1">
    <location>
        <begin position="583"/>
        <end position="592"/>
    </location>
</feature>
<gene>
    <name evidence="2" type="ORF">PFMC_00948</name>
</gene>
<proteinExistence type="predicted"/>
<dbReference type="EMBL" id="KI927480">
    <property type="protein sequence ID" value="ETW62967.1"/>
    <property type="molecule type" value="Genomic_DNA"/>
</dbReference>
<dbReference type="PANTHER" id="PTHR34592:SF4">
    <property type="entry name" value="CHROMOSOME UNDETERMINED SCAFFOLD_31, WHOLE GENOME SHOTGUN SEQUENCE"/>
    <property type="match status" value="1"/>
</dbReference>
<protein>
    <submittedName>
        <fullName evidence="2">Uncharacterized protein</fullName>
    </submittedName>
</protein>
<dbReference type="InterPro" id="IPR053328">
    <property type="entry name" value="Uro-adherence_factor_A"/>
</dbReference>
<evidence type="ECO:0000313" key="3">
    <source>
        <dbReference type="Proteomes" id="UP000030694"/>
    </source>
</evidence>
<organism evidence="2 3">
    <name type="scientific">Plasmodium falciparum (isolate Camp / Malaysia)</name>
    <dbReference type="NCBI Taxonomy" id="5835"/>
    <lineage>
        <taxon>Eukaryota</taxon>
        <taxon>Sar</taxon>
        <taxon>Alveolata</taxon>
        <taxon>Apicomplexa</taxon>
        <taxon>Aconoidasida</taxon>
        <taxon>Haemosporida</taxon>
        <taxon>Plasmodiidae</taxon>
        <taxon>Plasmodium</taxon>
        <taxon>Plasmodium (Laverania)</taxon>
    </lineage>
</organism>
<dbReference type="AlphaFoldDB" id="A0A024XBN7"/>
<dbReference type="OrthoDB" id="348671at2759"/>
<feature type="region of interest" description="Disordered" evidence="1">
    <location>
        <begin position="555"/>
        <end position="601"/>
    </location>
</feature>
<dbReference type="Proteomes" id="UP000030694">
    <property type="component" value="Unassembled WGS sequence"/>
</dbReference>
<accession>A0A024XBN7</accession>
<reference evidence="2 3" key="2">
    <citation type="submission" date="2013-02" db="EMBL/GenBank/DDBJ databases">
        <title>The Genome Sequence of Plasmodium falciparum CAMP/Malaysia.</title>
        <authorList>
            <consortium name="The Broad Institute Genome Sequencing Platform"/>
            <consortium name="The Broad Institute Genome Sequencing Center for Infectious Disease"/>
            <person name="Neafsey D."/>
            <person name="Cheeseman I."/>
            <person name="Volkman S."/>
            <person name="Adams J."/>
            <person name="Walker B."/>
            <person name="Young S.K."/>
            <person name="Zeng Q."/>
            <person name="Gargeya S."/>
            <person name="Fitzgerald M."/>
            <person name="Haas B."/>
            <person name="Abouelleil A."/>
            <person name="Alvarado L."/>
            <person name="Arachchi H.M."/>
            <person name="Berlin A.M."/>
            <person name="Chapman S.B."/>
            <person name="Dewar J."/>
            <person name="Goldberg J."/>
            <person name="Griggs A."/>
            <person name="Gujja S."/>
            <person name="Hansen M."/>
            <person name="Howarth C."/>
            <person name="Imamovic A."/>
            <person name="Larimer J."/>
            <person name="McCowan C."/>
            <person name="Murphy C."/>
            <person name="Neiman D."/>
            <person name="Pearson M."/>
            <person name="Priest M."/>
            <person name="Roberts A."/>
            <person name="Saif S."/>
            <person name="Shea T."/>
            <person name="Sisk P."/>
            <person name="Sykes S."/>
            <person name="Wortman J."/>
            <person name="Nusbaum C."/>
            <person name="Birren B."/>
        </authorList>
    </citation>
    <scope>NUCLEOTIDE SEQUENCE [LARGE SCALE GENOMIC DNA]</scope>
    <source>
        <strain evidence="2 3">CAMP/Malaysia</strain>
    </source>
</reference>
<dbReference type="PANTHER" id="PTHR34592">
    <property type="entry name" value="EXPRESSED PROTEIN"/>
    <property type="match status" value="1"/>
</dbReference>
<dbReference type="OMA" id="CIHNMEN"/>
<evidence type="ECO:0000313" key="2">
    <source>
        <dbReference type="EMBL" id="ETW62967.1"/>
    </source>
</evidence>
<feature type="compositionally biased region" description="Basic and acidic residues" evidence="1">
    <location>
        <begin position="561"/>
        <end position="582"/>
    </location>
</feature>
<name>A0A024XBN7_PLAFC</name>